<dbReference type="PANTHER" id="PTHR10545:SF29">
    <property type="entry name" value="GH14572P-RELATED"/>
    <property type="match status" value="1"/>
</dbReference>
<dbReference type="CDD" id="cd04301">
    <property type="entry name" value="NAT_SF"/>
    <property type="match status" value="1"/>
</dbReference>
<accession>A0A6N8I3P7</accession>
<sequence length="153" mass="17962">MGVKTPTMVRKIRKDDREAYLEMAEDFYSSDAVCHKIPRRHFEAAFQELMRSREYAEAYFLEYGNQTAGYALLAKTFSQEAGGMVVWVEELYVKPDFRGCGLGHEFFVYLKEHLPPDVKRVRLEAEPTNQKAISLYRRLGFEDLPYCQMIREE</sequence>
<proteinExistence type="predicted"/>
<dbReference type="RefSeq" id="WP_321173041.1">
    <property type="nucleotide sequence ID" value="NZ_VWXL01000100.1"/>
</dbReference>
<dbReference type="AlphaFoldDB" id="A0A6N8I3P7"/>
<comment type="caution">
    <text evidence="4">The sequence shown here is derived from an EMBL/GenBank/DDBJ whole genome shotgun (WGS) entry which is preliminary data.</text>
</comment>
<dbReference type="SUPFAM" id="SSF55729">
    <property type="entry name" value="Acyl-CoA N-acyltransferases (Nat)"/>
    <property type="match status" value="1"/>
</dbReference>
<organism evidence="4 5">
    <name type="scientific">Caproicibacter fermentans</name>
    <dbReference type="NCBI Taxonomy" id="2576756"/>
    <lineage>
        <taxon>Bacteria</taxon>
        <taxon>Bacillati</taxon>
        <taxon>Bacillota</taxon>
        <taxon>Clostridia</taxon>
        <taxon>Eubacteriales</taxon>
        <taxon>Acutalibacteraceae</taxon>
        <taxon>Caproicibacter</taxon>
    </lineage>
</organism>
<evidence type="ECO:0000259" key="3">
    <source>
        <dbReference type="PROSITE" id="PS51186"/>
    </source>
</evidence>
<reference evidence="4 5" key="1">
    <citation type="submission" date="2019-09" db="EMBL/GenBank/DDBJ databases">
        <title>Genome sequence of Clostridium sp. EA1.</title>
        <authorList>
            <person name="Poehlein A."/>
            <person name="Bengelsdorf F.R."/>
            <person name="Daniel R."/>
        </authorList>
    </citation>
    <scope>NUCLEOTIDE SEQUENCE [LARGE SCALE GENOMIC DNA]</scope>
    <source>
        <strain evidence="4 5">EA1</strain>
    </source>
</reference>
<keyword evidence="5" id="KW-1185">Reference proteome</keyword>
<evidence type="ECO:0000313" key="4">
    <source>
        <dbReference type="EMBL" id="MVB12694.1"/>
    </source>
</evidence>
<dbReference type="Gene3D" id="3.40.630.30">
    <property type="match status" value="1"/>
</dbReference>
<dbReference type="InterPro" id="IPR000182">
    <property type="entry name" value="GNAT_dom"/>
</dbReference>
<dbReference type="EMBL" id="VWXL01000100">
    <property type="protein sequence ID" value="MVB12694.1"/>
    <property type="molecule type" value="Genomic_DNA"/>
</dbReference>
<name>A0A6N8I3P7_9FIRM</name>
<keyword evidence="2" id="KW-0012">Acyltransferase</keyword>
<dbReference type="Pfam" id="PF00583">
    <property type="entry name" value="Acetyltransf_1"/>
    <property type="match status" value="1"/>
</dbReference>
<dbReference type="PROSITE" id="PS51186">
    <property type="entry name" value="GNAT"/>
    <property type="match status" value="1"/>
</dbReference>
<dbReference type="Proteomes" id="UP000469440">
    <property type="component" value="Unassembled WGS sequence"/>
</dbReference>
<protein>
    <submittedName>
        <fullName evidence="4">Acetyltransferase (GNAT) family protein</fullName>
    </submittedName>
</protein>
<evidence type="ECO:0000313" key="5">
    <source>
        <dbReference type="Proteomes" id="UP000469440"/>
    </source>
</evidence>
<gene>
    <name evidence="4" type="ORF">CAFE_34360</name>
</gene>
<dbReference type="InterPro" id="IPR051016">
    <property type="entry name" value="Diverse_Substrate_AcTransf"/>
</dbReference>
<keyword evidence="1 4" id="KW-0808">Transferase</keyword>
<dbReference type="InterPro" id="IPR016181">
    <property type="entry name" value="Acyl_CoA_acyltransferase"/>
</dbReference>
<dbReference type="GO" id="GO:0008080">
    <property type="term" value="F:N-acetyltransferase activity"/>
    <property type="evidence" value="ECO:0007669"/>
    <property type="project" value="TreeGrafter"/>
</dbReference>
<evidence type="ECO:0000256" key="1">
    <source>
        <dbReference type="ARBA" id="ARBA00022679"/>
    </source>
</evidence>
<evidence type="ECO:0000256" key="2">
    <source>
        <dbReference type="ARBA" id="ARBA00023315"/>
    </source>
</evidence>
<dbReference type="PANTHER" id="PTHR10545">
    <property type="entry name" value="DIAMINE N-ACETYLTRANSFERASE"/>
    <property type="match status" value="1"/>
</dbReference>
<feature type="domain" description="N-acetyltransferase" evidence="3">
    <location>
        <begin position="7"/>
        <end position="153"/>
    </location>
</feature>